<proteinExistence type="predicted"/>
<evidence type="ECO:0000256" key="1">
    <source>
        <dbReference type="ARBA" id="ARBA00022801"/>
    </source>
</evidence>
<reference evidence="4 5" key="1">
    <citation type="submission" date="2015-07" db="EMBL/GenBank/DDBJ databases">
        <authorList>
            <person name="Noorani M."/>
        </authorList>
    </citation>
    <scope>NUCLEOTIDE SEQUENCE [LARGE SCALE GENOMIC DNA]</scope>
    <source>
        <strain evidence="4">BBA 69670</strain>
    </source>
</reference>
<dbReference type="AlphaFoldDB" id="A0A0K6G3Z5"/>
<gene>
    <name evidence="4" type="ORF">RSOLAG22IIIB_10534</name>
</gene>
<feature type="region of interest" description="Disordered" evidence="2">
    <location>
        <begin position="371"/>
        <end position="419"/>
    </location>
</feature>
<feature type="compositionally biased region" description="Basic and acidic residues" evidence="2">
    <location>
        <begin position="386"/>
        <end position="396"/>
    </location>
</feature>
<dbReference type="PANTHER" id="PTHR48081:SF8">
    <property type="entry name" value="ALPHA_BETA HYDROLASE FOLD-3 DOMAIN-CONTAINING PROTEIN-RELATED"/>
    <property type="match status" value="1"/>
</dbReference>
<keyword evidence="5" id="KW-1185">Reference proteome</keyword>
<evidence type="ECO:0000313" key="4">
    <source>
        <dbReference type="EMBL" id="CUA73104.1"/>
    </source>
</evidence>
<feature type="domain" description="Alpha/beta hydrolase fold-3" evidence="3">
    <location>
        <begin position="97"/>
        <end position="312"/>
    </location>
</feature>
<feature type="compositionally biased region" description="Acidic residues" evidence="2">
    <location>
        <begin position="376"/>
        <end position="385"/>
    </location>
</feature>
<dbReference type="Pfam" id="PF07859">
    <property type="entry name" value="Abhydrolase_3"/>
    <property type="match status" value="1"/>
</dbReference>
<dbReference type="Gene3D" id="3.40.50.1820">
    <property type="entry name" value="alpha/beta hydrolase"/>
    <property type="match status" value="1"/>
</dbReference>
<sequence>MSCIPEVSPDPPRIPKAIIDRWDPQYRDFILSLPKESLIPPHQIGWSEGLRQAVNSSTAGKAEPVPVGSTLNFDLGEFSVLCLIPNERAPQSGWPVLLYAHGGGLLFGDSRGEISFTTRICTDVECVVVSVDYRLAPEHTFPSAFNDVWAALNWIRSEGAEKLKVDKNRIAVGGYSSGGALAAAVAQQASLSHPPIKLIGQAMFMPSLDSSLSYDTTTWSPSMHEFAEVPGLWTRDVLWARDMHTPNKSDQEDPIASPLVQSKVEAFKTMAPAWIGVAEMDTLRSDAQTYAEMLKNQGVRVELKLYIGASHLTVVADGVCALARRMQGDQIAFLKAIFRAILHWEMSHREPIQPGKRYALDDFGEPLCKRKKAQDNDYDSEEVNASEDHDMDHDAGSETSAEPSSGPGPRVNKLAPSAAKSEKVLGIPVTVGTLRILMEHSARVRARKAADAKTSMDIDTATTPITTNLSAAIECKGRANAESVGTGQSEADSFSPTLDEETFRMIWEMAKKECNE</sequence>
<dbReference type="SUPFAM" id="SSF53474">
    <property type="entry name" value="alpha/beta-Hydrolases"/>
    <property type="match status" value="1"/>
</dbReference>
<dbReference type="PANTHER" id="PTHR48081">
    <property type="entry name" value="AB HYDROLASE SUPERFAMILY PROTEIN C4A8.06C"/>
    <property type="match status" value="1"/>
</dbReference>
<protein>
    <recommendedName>
        <fullName evidence="3">Alpha/beta hydrolase fold-3 domain-containing protein</fullName>
    </recommendedName>
</protein>
<evidence type="ECO:0000313" key="5">
    <source>
        <dbReference type="Proteomes" id="UP000044841"/>
    </source>
</evidence>
<dbReference type="InterPro" id="IPR050300">
    <property type="entry name" value="GDXG_lipolytic_enzyme"/>
</dbReference>
<evidence type="ECO:0000259" key="3">
    <source>
        <dbReference type="Pfam" id="PF07859"/>
    </source>
</evidence>
<dbReference type="GO" id="GO:0016787">
    <property type="term" value="F:hydrolase activity"/>
    <property type="evidence" value="ECO:0007669"/>
    <property type="project" value="UniProtKB-KW"/>
</dbReference>
<dbReference type="EMBL" id="CYGV01001347">
    <property type="protein sequence ID" value="CUA73104.1"/>
    <property type="molecule type" value="Genomic_DNA"/>
</dbReference>
<keyword evidence="1" id="KW-0378">Hydrolase</keyword>
<evidence type="ECO:0000256" key="2">
    <source>
        <dbReference type="SAM" id="MobiDB-lite"/>
    </source>
</evidence>
<dbReference type="InterPro" id="IPR029058">
    <property type="entry name" value="AB_hydrolase_fold"/>
</dbReference>
<accession>A0A0K6G3Z5</accession>
<dbReference type="InterPro" id="IPR013094">
    <property type="entry name" value="AB_hydrolase_3"/>
</dbReference>
<name>A0A0K6G3Z5_9AGAM</name>
<dbReference type="Proteomes" id="UP000044841">
    <property type="component" value="Unassembled WGS sequence"/>
</dbReference>
<organism evidence="4 5">
    <name type="scientific">Rhizoctonia solani</name>
    <dbReference type="NCBI Taxonomy" id="456999"/>
    <lineage>
        <taxon>Eukaryota</taxon>
        <taxon>Fungi</taxon>
        <taxon>Dikarya</taxon>
        <taxon>Basidiomycota</taxon>
        <taxon>Agaricomycotina</taxon>
        <taxon>Agaricomycetes</taxon>
        <taxon>Cantharellales</taxon>
        <taxon>Ceratobasidiaceae</taxon>
        <taxon>Rhizoctonia</taxon>
    </lineage>
</organism>